<dbReference type="GO" id="GO:0016042">
    <property type="term" value="P:lipid catabolic process"/>
    <property type="evidence" value="ECO:0007669"/>
    <property type="project" value="UniProtKB-KW"/>
</dbReference>
<keyword evidence="4" id="KW-0732">Signal</keyword>
<dbReference type="SUPFAM" id="SSF53474">
    <property type="entry name" value="alpha/beta-Hydrolases"/>
    <property type="match status" value="1"/>
</dbReference>
<dbReference type="AlphaFoldDB" id="A0A6J1WTA4"/>
<evidence type="ECO:0000313" key="7">
    <source>
        <dbReference type="RefSeq" id="XP_026759062.2"/>
    </source>
</evidence>
<evidence type="ECO:0000313" key="6">
    <source>
        <dbReference type="Proteomes" id="UP001652740"/>
    </source>
</evidence>
<evidence type="ECO:0000256" key="1">
    <source>
        <dbReference type="ARBA" id="ARBA00010701"/>
    </source>
</evidence>
<feature type="active site" description="Nucleophile" evidence="2">
    <location>
        <position position="173"/>
    </location>
</feature>
<dbReference type="InParanoid" id="A0A6J1WTA4"/>
<name>A0A6J1WTA4_GALME</name>
<evidence type="ECO:0000256" key="3">
    <source>
        <dbReference type="SAM" id="MobiDB-lite"/>
    </source>
</evidence>
<feature type="domain" description="Partial AB-hydrolase lipase" evidence="5">
    <location>
        <begin position="33"/>
        <end position="92"/>
    </location>
</feature>
<keyword evidence="6" id="KW-1185">Reference proteome</keyword>
<comment type="similarity">
    <text evidence="1">Belongs to the AB hydrolase superfamily. Lipase family.</text>
</comment>
<feature type="compositionally biased region" description="Acidic residues" evidence="3">
    <location>
        <begin position="411"/>
        <end position="429"/>
    </location>
</feature>
<feature type="chain" id="PRO_5045546378" evidence="4">
    <location>
        <begin position="18"/>
        <end position="459"/>
    </location>
</feature>
<dbReference type="RefSeq" id="XP_026759062.2">
    <property type="nucleotide sequence ID" value="XM_026903261.3"/>
</dbReference>
<dbReference type="PANTHER" id="PTHR11005">
    <property type="entry name" value="LYSOSOMAL ACID LIPASE-RELATED"/>
    <property type="match status" value="1"/>
</dbReference>
<dbReference type="InterPro" id="IPR006693">
    <property type="entry name" value="AB_hydrolase_lipase"/>
</dbReference>
<dbReference type="PIRSF" id="PIRSF000862">
    <property type="entry name" value="Steryl_ester_lip"/>
    <property type="match status" value="1"/>
</dbReference>
<proteinExistence type="inferred from homology"/>
<evidence type="ECO:0000256" key="4">
    <source>
        <dbReference type="SAM" id="SignalP"/>
    </source>
</evidence>
<dbReference type="InterPro" id="IPR025483">
    <property type="entry name" value="Lipase_euk"/>
</dbReference>
<accession>A0A6J1WTA4</accession>
<feature type="active site" description="Charge relay system" evidence="2">
    <location>
        <position position="349"/>
    </location>
</feature>
<gene>
    <name evidence="7" type="primary">LOC113518373</name>
</gene>
<dbReference type="KEGG" id="gmw:113518373"/>
<dbReference type="GO" id="GO:0016788">
    <property type="term" value="F:hydrolase activity, acting on ester bonds"/>
    <property type="evidence" value="ECO:0007669"/>
    <property type="project" value="InterPro"/>
</dbReference>
<dbReference type="Gene3D" id="3.40.50.1820">
    <property type="entry name" value="alpha/beta hydrolase"/>
    <property type="match status" value="1"/>
</dbReference>
<feature type="active site" description="Charge relay system" evidence="2">
    <location>
        <position position="379"/>
    </location>
</feature>
<sequence length="459" mass="52123">MWSRFLLVFYSVVCSLCLPAGRDRPIFTIYEIPEWIRYEGYVAERHHVTTHDGYILEMHRIPYGQHQTTSATRRPVVFMMHGLMVASNSYIALGSQRGVAYNFADAGFDVWLGNARGNTLSRRHVTLDPDDSEDKSQFFDFSFEEIGMYDVAQMIDYVLNYTGNEKLHYIGHSQGGTAFLVLASMKPEYNEKFTSVHLLAGVGYQEYFPNSALRTLATFTNVIYAAALGLGIVEVDSPLSFNRTTDDSADYSLPDICDDNAEQEFLCDLETITKLIRDDVIEEDIMGSMFGGAALKQIAHYGQNIRDKSFRRWNYGAIRNREIYGSTSPPIYNISLITANVTMHYTVNDNLLDERDVLAMANDMPNTVVRRVARDDFLHADFVAAFDAKDLVTDYIIESMLQLQDIEYIESEEDDSENIDDSTESEDITDPNKPDSSSIIVLSLMIKIYLSIYALWVIV</sequence>
<dbReference type="InterPro" id="IPR029058">
    <property type="entry name" value="AB_hydrolase_fold"/>
</dbReference>
<protein>
    <submittedName>
        <fullName evidence="7">Lipase 3-like</fullName>
    </submittedName>
</protein>
<evidence type="ECO:0000259" key="5">
    <source>
        <dbReference type="Pfam" id="PF04083"/>
    </source>
</evidence>
<organism evidence="6 7">
    <name type="scientific">Galleria mellonella</name>
    <name type="common">Greater wax moth</name>
    <dbReference type="NCBI Taxonomy" id="7137"/>
    <lineage>
        <taxon>Eukaryota</taxon>
        <taxon>Metazoa</taxon>
        <taxon>Ecdysozoa</taxon>
        <taxon>Arthropoda</taxon>
        <taxon>Hexapoda</taxon>
        <taxon>Insecta</taxon>
        <taxon>Pterygota</taxon>
        <taxon>Neoptera</taxon>
        <taxon>Endopterygota</taxon>
        <taxon>Lepidoptera</taxon>
        <taxon>Glossata</taxon>
        <taxon>Ditrysia</taxon>
        <taxon>Pyraloidea</taxon>
        <taxon>Pyralidae</taxon>
        <taxon>Galleriinae</taxon>
        <taxon>Galleria</taxon>
    </lineage>
</organism>
<evidence type="ECO:0000256" key="2">
    <source>
        <dbReference type="PIRSR" id="PIRSR000862-1"/>
    </source>
</evidence>
<reference evidence="7" key="1">
    <citation type="submission" date="2025-08" db="UniProtKB">
        <authorList>
            <consortium name="RefSeq"/>
        </authorList>
    </citation>
    <scope>IDENTIFICATION</scope>
    <source>
        <tissue evidence="7">Whole larvae</tissue>
    </source>
</reference>
<dbReference type="GeneID" id="113518373"/>
<dbReference type="Proteomes" id="UP001652740">
    <property type="component" value="Unplaced"/>
</dbReference>
<feature type="signal peptide" evidence="4">
    <location>
        <begin position="1"/>
        <end position="17"/>
    </location>
</feature>
<dbReference type="Pfam" id="PF04083">
    <property type="entry name" value="Abhydro_lipase"/>
    <property type="match status" value="1"/>
</dbReference>
<feature type="region of interest" description="Disordered" evidence="3">
    <location>
        <begin position="411"/>
        <end position="433"/>
    </location>
</feature>